<feature type="transmembrane region" description="Helical" evidence="8">
    <location>
        <begin position="118"/>
        <end position="139"/>
    </location>
</feature>
<feature type="transmembrane region" description="Helical" evidence="8">
    <location>
        <begin position="20"/>
        <end position="42"/>
    </location>
</feature>
<feature type="transmembrane region" description="Helical" evidence="8">
    <location>
        <begin position="49"/>
        <end position="65"/>
    </location>
</feature>
<evidence type="ECO:0000313" key="9">
    <source>
        <dbReference type="EMBL" id="KGN99010.1"/>
    </source>
</evidence>
<dbReference type="PANTHER" id="PTHR35806">
    <property type="entry name" value="OXALOACETATE DECARBOXYLASE BETA CHAIN 2"/>
    <property type="match status" value="1"/>
</dbReference>
<evidence type="ECO:0000256" key="7">
    <source>
        <dbReference type="PIRNR" id="PIRNR015658"/>
    </source>
</evidence>
<dbReference type="Proteomes" id="UP000030134">
    <property type="component" value="Unassembled WGS sequence"/>
</dbReference>
<dbReference type="eggNOG" id="COG1883">
    <property type="taxonomic scope" value="Bacteria"/>
</dbReference>
<keyword evidence="5 8" id="KW-1133">Transmembrane helix</keyword>
<evidence type="ECO:0000313" key="10">
    <source>
        <dbReference type="Proteomes" id="UP000030134"/>
    </source>
</evidence>
<feature type="transmembrane region" description="Helical" evidence="8">
    <location>
        <begin position="169"/>
        <end position="196"/>
    </location>
</feature>
<dbReference type="STRING" id="266762.HQ36_00555"/>
<evidence type="ECO:0000256" key="6">
    <source>
        <dbReference type="ARBA" id="ARBA00023136"/>
    </source>
</evidence>
<dbReference type="Pfam" id="PF03977">
    <property type="entry name" value="OAD_beta"/>
    <property type="match status" value="1"/>
</dbReference>
<dbReference type="RefSeq" id="WP_025842760.1">
    <property type="nucleotide sequence ID" value="NZ_JQZW01000002.1"/>
</dbReference>
<feature type="transmembrane region" description="Helical" evidence="8">
    <location>
        <begin position="366"/>
        <end position="384"/>
    </location>
</feature>
<dbReference type="PANTHER" id="PTHR35806:SF1">
    <property type="entry name" value="OXALOACETATE DECARBOXYLASE BETA CHAIN 2"/>
    <property type="match status" value="1"/>
</dbReference>
<feature type="transmembrane region" description="Helical" evidence="8">
    <location>
        <begin position="217"/>
        <end position="243"/>
    </location>
</feature>
<gene>
    <name evidence="9" type="ORF">HQ36_00555</name>
</gene>
<dbReference type="NCBIfam" id="TIGR01109">
    <property type="entry name" value="Na_pump_decarbB"/>
    <property type="match status" value="1"/>
</dbReference>
<evidence type="ECO:0000256" key="8">
    <source>
        <dbReference type="SAM" id="Phobius"/>
    </source>
</evidence>
<sequence length="385" mass="40959">MNFGQFLMENLEIFFSYTGFANATLGHWVMMAVGLLFIFLAIRFDFEPLLLIPIGFGMLIGNIPFKDAGLQVGIYEEGSVLNILYQGVKQGWYPPLIFLGIGAMTDFSALISNPKLMLIGAAAQFGIFGAYIIALLVGFEPNQAGAIGIIGGADGPTAIFLSSKLAPEFMGAIAVSAYSYMALVPIIQPPFMRLLTTKKERVIRMKTPRPVSKTEKVIFPIVGLFLTTFLVPSGLPLLGMLFFGNLLKESGVTKRLADTAKGPLIDTITILLGVTVGASTQATEFLTFNSVKIFGLGALSFVVATCTGVLFVKLMNLFLKKENKINPLIGNAGVSAVPDSARISQVEGLKADPSNYLLMHAMGPNVAGVIGSALAAGVLLGFLGS</sequence>
<dbReference type="GO" id="GO:0006814">
    <property type="term" value="P:sodium ion transport"/>
    <property type="evidence" value="ECO:0007669"/>
    <property type="project" value="UniProtKB-UniRule"/>
</dbReference>
<dbReference type="AlphaFoldDB" id="A0A0A2G9D8"/>
<evidence type="ECO:0000256" key="5">
    <source>
        <dbReference type="ARBA" id="ARBA00022989"/>
    </source>
</evidence>
<keyword evidence="6 7" id="KW-0472">Membrane</keyword>
<organism evidence="9 10">
    <name type="scientific">Porphyromonas gingivicanis</name>
    <dbReference type="NCBI Taxonomy" id="266762"/>
    <lineage>
        <taxon>Bacteria</taxon>
        <taxon>Pseudomonadati</taxon>
        <taxon>Bacteroidota</taxon>
        <taxon>Bacteroidia</taxon>
        <taxon>Bacteroidales</taxon>
        <taxon>Porphyromonadaceae</taxon>
        <taxon>Porphyromonas</taxon>
    </lineage>
</organism>
<accession>A0A0A2G9D8</accession>
<keyword evidence="4" id="KW-1278">Translocase</keyword>
<comment type="subcellular location">
    <subcellularLocation>
        <location evidence="1">Cell membrane</location>
        <topology evidence="1">Multi-pass membrane protein</topology>
    </subcellularLocation>
</comment>
<keyword evidence="2 7" id="KW-1003">Cell membrane</keyword>
<dbReference type="InterPro" id="IPR005661">
    <property type="entry name" value="OadB_MmdB"/>
</dbReference>
<keyword evidence="7" id="KW-0915">Sodium</keyword>
<evidence type="ECO:0000256" key="3">
    <source>
        <dbReference type="ARBA" id="ARBA00022692"/>
    </source>
</evidence>
<name>A0A0A2G9D8_9PORP</name>
<dbReference type="OrthoDB" id="9783838at2"/>
<keyword evidence="3 8" id="KW-0812">Transmembrane</keyword>
<dbReference type="GO" id="GO:0016829">
    <property type="term" value="F:lyase activity"/>
    <property type="evidence" value="ECO:0007669"/>
    <property type="project" value="InterPro"/>
</dbReference>
<comment type="caution">
    <text evidence="9">The sequence shown here is derived from an EMBL/GenBank/DDBJ whole genome shotgun (WGS) entry which is preliminary data.</text>
</comment>
<evidence type="ECO:0000256" key="1">
    <source>
        <dbReference type="ARBA" id="ARBA00004651"/>
    </source>
</evidence>
<evidence type="ECO:0000256" key="2">
    <source>
        <dbReference type="ARBA" id="ARBA00022475"/>
    </source>
</evidence>
<feature type="transmembrane region" description="Helical" evidence="8">
    <location>
        <begin position="293"/>
        <end position="312"/>
    </location>
</feature>
<dbReference type="GO" id="GO:0005886">
    <property type="term" value="C:plasma membrane"/>
    <property type="evidence" value="ECO:0007669"/>
    <property type="project" value="UniProtKB-SubCell"/>
</dbReference>
<proteinExistence type="predicted"/>
<dbReference type="EMBL" id="JQZW01000002">
    <property type="protein sequence ID" value="KGN99010.1"/>
    <property type="molecule type" value="Genomic_DNA"/>
</dbReference>
<evidence type="ECO:0000256" key="4">
    <source>
        <dbReference type="ARBA" id="ARBA00022967"/>
    </source>
</evidence>
<protein>
    <submittedName>
        <fullName evidence="9">Glutaconyl-CoA decarboxylase subunit beta</fullName>
    </submittedName>
</protein>
<keyword evidence="7" id="KW-0406">Ion transport</keyword>
<dbReference type="PIRSF" id="PIRSF015658">
    <property type="entry name" value="MmdB_OadB"/>
    <property type="match status" value="1"/>
</dbReference>
<keyword evidence="10" id="KW-1185">Reference proteome</keyword>
<feature type="transmembrane region" description="Helical" evidence="8">
    <location>
        <begin position="92"/>
        <end position="111"/>
    </location>
</feature>
<reference evidence="9 10" key="1">
    <citation type="submission" date="2014-08" db="EMBL/GenBank/DDBJ databases">
        <title>Porphyromonas gingivicanis strain:COT-022_OH1391 Genome sequencing.</title>
        <authorList>
            <person name="Wallis C."/>
            <person name="Deusch O."/>
            <person name="O'Flynn C."/>
            <person name="Davis I."/>
            <person name="Jospin G."/>
            <person name="Darling A.E."/>
            <person name="Coil D.A."/>
            <person name="Alexiev A."/>
            <person name="Horsfall A."/>
            <person name="Kirkwood N."/>
            <person name="Harris S."/>
            <person name="Eisen J.A."/>
        </authorList>
    </citation>
    <scope>NUCLEOTIDE SEQUENCE [LARGE SCALE GENOMIC DNA]</scope>
    <source>
        <strain evidence="10">COT-022 OH1391</strain>
    </source>
</reference>
<keyword evidence="7" id="KW-0739">Sodium transport</keyword>
<keyword evidence="7" id="KW-0813">Transport</keyword>